<evidence type="ECO:0000256" key="2">
    <source>
        <dbReference type="PROSITE-ProRule" id="PRU00708"/>
    </source>
</evidence>
<dbReference type="GO" id="GO:0003723">
    <property type="term" value="F:RNA binding"/>
    <property type="evidence" value="ECO:0007669"/>
    <property type="project" value="InterPro"/>
</dbReference>
<comment type="caution">
    <text evidence="4">The sequence shown here is derived from an EMBL/GenBank/DDBJ whole genome shotgun (WGS) entry which is preliminary data.</text>
</comment>
<gene>
    <name evidence="4" type="ORF">ZIOFF_067971</name>
</gene>
<evidence type="ECO:0000313" key="4">
    <source>
        <dbReference type="EMBL" id="KAG6474047.1"/>
    </source>
</evidence>
<dbReference type="PANTHER" id="PTHR47926:SF464">
    <property type="entry name" value="DYW DOMAIN-CONTAINING PROTEIN"/>
    <property type="match status" value="1"/>
</dbReference>
<dbReference type="InterPro" id="IPR046960">
    <property type="entry name" value="PPR_At4g14850-like_plant"/>
</dbReference>
<dbReference type="InterPro" id="IPR002885">
    <property type="entry name" value="PPR_rpt"/>
</dbReference>
<feature type="repeat" description="PPR" evidence="2">
    <location>
        <begin position="193"/>
        <end position="227"/>
    </location>
</feature>
<feature type="repeat" description="PPR" evidence="2">
    <location>
        <begin position="123"/>
        <end position="157"/>
    </location>
</feature>
<dbReference type="EMBL" id="JACMSC010000019">
    <property type="protein sequence ID" value="KAG6474047.1"/>
    <property type="molecule type" value="Genomic_DNA"/>
</dbReference>
<keyword evidence="5" id="KW-1185">Reference proteome</keyword>
<dbReference type="Gene3D" id="1.25.40.10">
    <property type="entry name" value="Tetratricopeptide repeat domain"/>
    <property type="match status" value="1"/>
</dbReference>
<organism evidence="4 5">
    <name type="scientific">Zingiber officinale</name>
    <name type="common">Ginger</name>
    <name type="synonym">Amomum zingiber</name>
    <dbReference type="NCBI Taxonomy" id="94328"/>
    <lineage>
        <taxon>Eukaryota</taxon>
        <taxon>Viridiplantae</taxon>
        <taxon>Streptophyta</taxon>
        <taxon>Embryophyta</taxon>
        <taxon>Tracheophyta</taxon>
        <taxon>Spermatophyta</taxon>
        <taxon>Magnoliopsida</taxon>
        <taxon>Liliopsida</taxon>
        <taxon>Zingiberales</taxon>
        <taxon>Zingiberaceae</taxon>
        <taxon>Zingiber</taxon>
    </lineage>
</organism>
<reference evidence="4 5" key="1">
    <citation type="submission" date="2020-08" db="EMBL/GenBank/DDBJ databases">
        <title>Plant Genome Project.</title>
        <authorList>
            <person name="Zhang R.-G."/>
        </authorList>
    </citation>
    <scope>NUCLEOTIDE SEQUENCE [LARGE SCALE GENOMIC DNA]</scope>
    <source>
        <tissue evidence="4">Rhizome</tissue>
    </source>
</reference>
<dbReference type="NCBIfam" id="TIGR00756">
    <property type="entry name" value="PPR"/>
    <property type="match status" value="1"/>
</dbReference>
<dbReference type="Pfam" id="PF01535">
    <property type="entry name" value="PPR"/>
    <property type="match status" value="2"/>
</dbReference>
<dbReference type="AlphaFoldDB" id="A0A8J5ERI2"/>
<sequence length="466" mass="52038">MVQAEKVRPRRPNRGLDEPELTRSSQYGVQNGLGLPGIRSTLGVWRGVTDDSACDSFLLQKYAALVLDIASRRRPEKRSPTLALPFPEPPSVKVPTSRAAVTSLSRAAQSAKACPVSDATHRDPRCLSTIISGLALDGRPLEALRLFKWFQTSALDPDEFTLSNALSLSANLSALDQGRQIQALVFKKNLPMDVAATNSLINLYFKCGSIADAEKVFDGMLLRDVYTWNNRNKTSSKTLPRFQKLYSRRKLLSSSSCSPRFIARALMKVSIEEGEGKAQELGVMFIKTSAKAGFNIKLKQTNTCTANISFRKELTIEKPAPVSASFVVCLLKIDVLDVMLSCISVFGVAMKKVLTCLFKNLHRFVDKSVHMFDQRNLTSGGVGAPIHKLDGHKAAWFLDKASIFRRAAEDGFLNIWDYEGEKEKRTHTNWDEFSSDIACTFTNLKYSRVEIDEVRFEWAECMLDYI</sequence>
<evidence type="ECO:0000256" key="3">
    <source>
        <dbReference type="SAM" id="MobiDB-lite"/>
    </source>
</evidence>
<evidence type="ECO:0008006" key="6">
    <source>
        <dbReference type="Google" id="ProtNLM"/>
    </source>
</evidence>
<name>A0A8J5ERI2_ZINOF</name>
<evidence type="ECO:0000256" key="1">
    <source>
        <dbReference type="ARBA" id="ARBA00022737"/>
    </source>
</evidence>
<dbReference type="PANTHER" id="PTHR47926">
    <property type="entry name" value="PENTATRICOPEPTIDE REPEAT-CONTAINING PROTEIN"/>
    <property type="match status" value="1"/>
</dbReference>
<dbReference type="InterPro" id="IPR011990">
    <property type="entry name" value="TPR-like_helical_dom_sf"/>
</dbReference>
<dbReference type="Proteomes" id="UP000734854">
    <property type="component" value="Unassembled WGS sequence"/>
</dbReference>
<dbReference type="GO" id="GO:0009451">
    <property type="term" value="P:RNA modification"/>
    <property type="evidence" value="ECO:0007669"/>
    <property type="project" value="InterPro"/>
</dbReference>
<proteinExistence type="predicted"/>
<protein>
    <recommendedName>
        <fullName evidence="6">Pentatricopeptide repeat-containing protein</fullName>
    </recommendedName>
</protein>
<dbReference type="PROSITE" id="PS51375">
    <property type="entry name" value="PPR"/>
    <property type="match status" value="2"/>
</dbReference>
<keyword evidence="1" id="KW-0677">Repeat</keyword>
<accession>A0A8J5ERI2</accession>
<evidence type="ECO:0000313" key="5">
    <source>
        <dbReference type="Proteomes" id="UP000734854"/>
    </source>
</evidence>
<feature type="region of interest" description="Disordered" evidence="3">
    <location>
        <begin position="1"/>
        <end position="32"/>
    </location>
</feature>